<reference evidence="2 3" key="1">
    <citation type="journal article" date="2015" name="Genome Announc.">
        <title>Expanding the biotechnology potential of lactobacilli through comparative genomics of 213 strains and associated genera.</title>
        <authorList>
            <person name="Sun Z."/>
            <person name="Harris H.M."/>
            <person name="McCann A."/>
            <person name="Guo C."/>
            <person name="Argimon S."/>
            <person name="Zhang W."/>
            <person name="Yang X."/>
            <person name="Jeffery I.B."/>
            <person name="Cooney J.C."/>
            <person name="Kagawa T.F."/>
            <person name="Liu W."/>
            <person name="Song Y."/>
            <person name="Salvetti E."/>
            <person name="Wrobel A."/>
            <person name="Rasinkangas P."/>
            <person name="Parkhill J."/>
            <person name="Rea M.C."/>
            <person name="O'Sullivan O."/>
            <person name="Ritari J."/>
            <person name="Douillard F.P."/>
            <person name="Paul Ross R."/>
            <person name="Yang R."/>
            <person name="Briner A.E."/>
            <person name="Felis G.E."/>
            <person name="de Vos W.M."/>
            <person name="Barrangou R."/>
            <person name="Klaenhammer T.R."/>
            <person name="Caufield P.W."/>
            <person name="Cui Y."/>
            <person name="Zhang H."/>
            <person name="O'Toole P.W."/>
        </authorList>
    </citation>
    <scope>NUCLEOTIDE SEQUENCE [LARGE SCALE GENOMIC DNA]</scope>
    <source>
        <strain evidence="2 3">DSM 18527</strain>
    </source>
</reference>
<feature type="compositionally biased region" description="Basic and acidic residues" evidence="1">
    <location>
        <begin position="152"/>
        <end position="162"/>
    </location>
</feature>
<keyword evidence="3" id="KW-1185">Reference proteome</keyword>
<proteinExistence type="predicted"/>
<dbReference type="RefSeq" id="WP_035453866.1">
    <property type="nucleotide sequence ID" value="NZ_AZGA01000066.1"/>
</dbReference>
<comment type="caution">
    <text evidence="2">The sequence shown here is derived from an EMBL/GenBank/DDBJ whole genome shotgun (WGS) entry which is preliminary data.</text>
</comment>
<evidence type="ECO:0000313" key="2">
    <source>
        <dbReference type="EMBL" id="KRM32804.1"/>
    </source>
</evidence>
<evidence type="ECO:0000313" key="3">
    <source>
        <dbReference type="Proteomes" id="UP000051236"/>
    </source>
</evidence>
<feature type="region of interest" description="Disordered" evidence="1">
    <location>
        <begin position="150"/>
        <end position="188"/>
    </location>
</feature>
<dbReference type="PATRIC" id="fig|1423734.3.peg.206"/>
<evidence type="ECO:0000256" key="1">
    <source>
        <dbReference type="SAM" id="MobiDB-lite"/>
    </source>
</evidence>
<organism evidence="2 3">
    <name type="scientific">Agrilactobacillus composti DSM 18527 = JCM 14202</name>
    <dbReference type="NCBI Taxonomy" id="1423734"/>
    <lineage>
        <taxon>Bacteria</taxon>
        <taxon>Bacillati</taxon>
        <taxon>Bacillota</taxon>
        <taxon>Bacilli</taxon>
        <taxon>Lactobacillales</taxon>
        <taxon>Lactobacillaceae</taxon>
        <taxon>Agrilactobacillus</taxon>
    </lineage>
</organism>
<sequence length="531" mass="62582">MSKESEFWDLYYQEFDKYWDDFKQSSEYEQVMTLFLGRKTMIKTAVENMLNFVLYDTPKPIDQWKFSDIKPVRSSFHYLYRNKSTNKNYRLIVTDLTVVRYWLQWLTEIGALHIEYRFIENLFKDEIAFYTRYDYFRDYETSCEAEVSSNKSAEKRRIEQKSARKNARKQSAKTGMEKALTGHTRKNSKKISKPAIITDKADRLAKEDRLLNEMDSELLKLIKAFENDPKWRIFTQQFESEYIETLITRIADKMSFTFHEDPDQWDEEGFQETLKWRFALEMNYFLDELPGVAQILQNFLTFEGEVGYLKPAKAESLKQALIKILPKVKATLSDEANFESEKRLVLGMRRAGIDEQKDWDLMDQFIEDYNVARQTARAAEGRAFFPEIVYMPALKYKKLAHSRQGYSKQIATKVHNEILARAWQLWSTHQEWYHKYKQAQIVDYIVDLGDLIYARYLQTPKQWQLKDFAGVLPDFVKQLSPADVAVFKLVWTTLLDTLAKNGSLEPAIAYDVARLVQETSVIGIKPTSSNI</sequence>
<dbReference type="EMBL" id="AZGA01000066">
    <property type="protein sequence ID" value="KRM32804.1"/>
    <property type="molecule type" value="Genomic_DNA"/>
</dbReference>
<gene>
    <name evidence="2" type="ORF">FC83_GL000206</name>
</gene>
<dbReference type="Proteomes" id="UP000051236">
    <property type="component" value="Unassembled WGS sequence"/>
</dbReference>
<accession>X0PFD1</accession>
<name>X0PFD1_9LACO</name>
<dbReference type="AlphaFoldDB" id="X0PFD1"/>
<dbReference type="STRING" id="1423734.FC83_GL000206"/>
<protein>
    <submittedName>
        <fullName evidence="2">Uncharacterized protein</fullName>
    </submittedName>
</protein>
<dbReference type="OrthoDB" id="2323851at2"/>